<keyword evidence="5" id="KW-0297">G-protein coupled receptor</keyword>
<comment type="subcellular location">
    <subcellularLocation>
        <location evidence="1">Cell membrane</location>
        <topology evidence="1">Multi-pass membrane protein</topology>
    </subcellularLocation>
</comment>
<dbReference type="InterPro" id="IPR000276">
    <property type="entry name" value="GPCR_Rhodpsn"/>
</dbReference>
<organism evidence="11 12">
    <name type="scientific">Ridgeia piscesae</name>
    <name type="common">Tubeworm</name>
    <dbReference type="NCBI Taxonomy" id="27915"/>
    <lineage>
        <taxon>Eukaryota</taxon>
        <taxon>Metazoa</taxon>
        <taxon>Spiralia</taxon>
        <taxon>Lophotrochozoa</taxon>
        <taxon>Annelida</taxon>
        <taxon>Polychaeta</taxon>
        <taxon>Sedentaria</taxon>
        <taxon>Canalipalpata</taxon>
        <taxon>Sabellida</taxon>
        <taxon>Siboglinidae</taxon>
        <taxon>Ridgeia</taxon>
    </lineage>
</organism>
<reference evidence="11" key="1">
    <citation type="journal article" date="2023" name="Mol. Biol. Evol.">
        <title>Third-Generation Sequencing Reveals the Adaptive Role of the Epigenome in Three Deep-Sea Polychaetes.</title>
        <authorList>
            <person name="Perez M."/>
            <person name="Aroh O."/>
            <person name="Sun Y."/>
            <person name="Lan Y."/>
            <person name="Juniper S.K."/>
            <person name="Young C.R."/>
            <person name="Angers B."/>
            <person name="Qian P.Y."/>
        </authorList>
    </citation>
    <scope>NUCLEOTIDE SEQUENCE</scope>
    <source>
        <strain evidence="11">R07B-5</strain>
    </source>
</reference>
<feature type="transmembrane region" description="Helical" evidence="9">
    <location>
        <begin position="237"/>
        <end position="257"/>
    </location>
</feature>
<dbReference type="AlphaFoldDB" id="A0AAD9UL18"/>
<keyword evidence="4 9" id="KW-1133">Transmembrane helix</keyword>
<evidence type="ECO:0000256" key="7">
    <source>
        <dbReference type="ARBA" id="ARBA00023170"/>
    </source>
</evidence>
<evidence type="ECO:0000256" key="5">
    <source>
        <dbReference type="ARBA" id="ARBA00023040"/>
    </source>
</evidence>
<proteinExistence type="predicted"/>
<evidence type="ECO:0000259" key="10">
    <source>
        <dbReference type="PROSITE" id="PS50262"/>
    </source>
</evidence>
<feature type="transmembrane region" description="Helical" evidence="9">
    <location>
        <begin position="45"/>
        <end position="68"/>
    </location>
</feature>
<evidence type="ECO:0000256" key="9">
    <source>
        <dbReference type="SAM" id="Phobius"/>
    </source>
</evidence>
<evidence type="ECO:0000256" key="4">
    <source>
        <dbReference type="ARBA" id="ARBA00022989"/>
    </source>
</evidence>
<name>A0AAD9UL18_RIDPI</name>
<evidence type="ECO:0000313" key="12">
    <source>
        <dbReference type="Proteomes" id="UP001209878"/>
    </source>
</evidence>
<keyword evidence="2" id="KW-1003">Cell membrane</keyword>
<keyword evidence="6 9" id="KW-0472">Membrane</keyword>
<dbReference type="GO" id="GO:0004930">
    <property type="term" value="F:G protein-coupled receptor activity"/>
    <property type="evidence" value="ECO:0007669"/>
    <property type="project" value="UniProtKB-KW"/>
</dbReference>
<dbReference type="Pfam" id="PF00001">
    <property type="entry name" value="7tm_1"/>
    <property type="match status" value="1"/>
</dbReference>
<comment type="caution">
    <text evidence="11">The sequence shown here is derived from an EMBL/GenBank/DDBJ whole genome shotgun (WGS) entry which is preliminary data.</text>
</comment>
<evidence type="ECO:0000313" key="11">
    <source>
        <dbReference type="EMBL" id="KAK2193195.1"/>
    </source>
</evidence>
<evidence type="ECO:0000256" key="3">
    <source>
        <dbReference type="ARBA" id="ARBA00022692"/>
    </source>
</evidence>
<protein>
    <recommendedName>
        <fullName evidence="10">G-protein coupled receptors family 1 profile domain-containing protein</fullName>
    </recommendedName>
</protein>
<evidence type="ECO:0000256" key="8">
    <source>
        <dbReference type="ARBA" id="ARBA00023224"/>
    </source>
</evidence>
<dbReference type="PROSITE" id="PS50262">
    <property type="entry name" value="G_PROTEIN_RECEP_F1_2"/>
    <property type="match status" value="1"/>
</dbReference>
<keyword evidence="12" id="KW-1185">Reference proteome</keyword>
<dbReference type="PANTHER" id="PTHR24249">
    <property type="entry name" value="HISTAMINE RECEPTOR-RELATED G-PROTEIN COUPLED RECEPTOR"/>
    <property type="match status" value="1"/>
</dbReference>
<feature type="transmembrane region" description="Helical" evidence="9">
    <location>
        <begin position="269"/>
        <end position="292"/>
    </location>
</feature>
<dbReference type="InterPro" id="IPR017452">
    <property type="entry name" value="GPCR_Rhodpsn_7TM"/>
</dbReference>
<evidence type="ECO:0000256" key="2">
    <source>
        <dbReference type="ARBA" id="ARBA00022475"/>
    </source>
</evidence>
<keyword evidence="7" id="KW-0675">Receptor</keyword>
<sequence length="314" mass="35040">MNTNEQSNIQFAIFCVIIILNVIMNSLVIAVIARYPQLREDRTTLFMFSLSVSDLAAGCTYMPISVVLCYGARPGVADIVGFFPKLQLFALWWFSFNSMHSLCWVTISKAILIMKPFEAEQLLTRKRCYVIIALIWTVGCLLATVNFSVHVTVNAVSCTYSIPANDHVVKAGYLTFFVIGVVLPISLIIYGTVRILIVVVRTHRQISALEQSVAVGDNSNGNTGFVTVQAIRSSKSVIVICIVSLLLNTPTLAYAVLDNVTDTHLPYMFNFVCIRIFESNTFVNSLLYLILFKSVRQKVVLMSHAVIVYLCARR</sequence>
<evidence type="ECO:0000256" key="1">
    <source>
        <dbReference type="ARBA" id="ARBA00004651"/>
    </source>
</evidence>
<feature type="transmembrane region" description="Helical" evidence="9">
    <location>
        <begin position="173"/>
        <end position="197"/>
    </location>
</feature>
<evidence type="ECO:0000256" key="6">
    <source>
        <dbReference type="ARBA" id="ARBA00023136"/>
    </source>
</evidence>
<keyword evidence="8" id="KW-0807">Transducer</keyword>
<dbReference type="EMBL" id="JAODUO010000016">
    <property type="protein sequence ID" value="KAK2193195.1"/>
    <property type="molecule type" value="Genomic_DNA"/>
</dbReference>
<feature type="transmembrane region" description="Helical" evidence="9">
    <location>
        <begin position="88"/>
        <end position="107"/>
    </location>
</feature>
<dbReference type="PANTHER" id="PTHR24249:SF422">
    <property type="entry name" value="G-PROTEIN COUPLED RECEPTORS FAMILY 1 PROFILE DOMAIN-CONTAINING PROTEIN"/>
    <property type="match status" value="1"/>
</dbReference>
<keyword evidence="3 9" id="KW-0812">Transmembrane</keyword>
<dbReference type="Proteomes" id="UP001209878">
    <property type="component" value="Unassembled WGS sequence"/>
</dbReference>
<feature type="transmembrane region" description="Helical" evidence="9">
    <location>
        <begin position="12"/>
        <end position="33"/>
    </location>
</feature>
<dbReference type="GO" id="GO:0005886">
    <property type="term" value="C:plasma membrane"/>
    <property type="evidence" value="ECO:0007669"/>
    <property type="project" value="UniProtKB-SubCell"/>
</dbReference>
<feature type="domain" description="G-protein coupled receptors family 1 profile" evidence="10">
    <location>
        <begin position="24"/>
        <end position="288"/>
    </location>
</feature>
<gene>
    <name evidence="11" type="ORF">NP493_14g07046</name>
</gene>
<dbReference type="InterPro" id="IPR050569">
    <property type="entry name" value="TAAR"/>
</dbReference>
<dbReference type="SUPFAM" id="SSF81321">
    <property type="entry name" value="Family A G protein-coupled receptor-like"/>
    <property type="match status" value="1"/>
</dbReference>
<accession>A0AAD9UL18</accession>
<dbReference type="PRINTS" id="PR00237">
    <property type="entry name" value="GPCRRHODOPSN"/>
</dbReference>
<dbReference type="Gene3D" id="1.20.1070.10">
    <property type="entry name" value="Rhodopsin 7-helix transmembrane proteins"/>
    <property type="match status" value="1"/>
</dbReference>
<dbReference type="CDD" id="cd00637">
    <property type="entry name" value="7tm_classA_rhodopsin-like"/>
    <property type="match status" value="1"/>
</dbReference>
<feature type="transmembrane region" description="Helical" evidence="9">
    <location>
        <begin position="128"/>
        <end position="153"/>
    </location>
</feature>